<dbReference type="Pfam" id="PF05437">
    <property type="entry name" value="AzlD"/>
    <property type="match status" value="1"/>
</dbReference>
<dbReference type="AlphaFoldDB" id="A0AAW3ZT11"/>
<protein>
    <submittedName>
        <fullName evidence="3">AzlD domain-containing protein</fullName>
    </submittedName>
</protein>
<sequence>MNISTISNEWILFLAVILSSIATFITRVTPFYMIKNYKPSPWLNAIQKHMGLMIMVILVCYALKDTRLNAYPYGASEAMAVLIAILAHLKFKNTLVSIIVSTLFYMFFIRVFKI</sequence>
<feature type="transmembrane region" description="Helical" evidence="1">
    <location>
        <begin position="70"/>
        <end position="89"/>
    </location>
</feature>
<dbReference type="RefSeq" id="WP_170016637.1">
    <property type="nucleotide sequence ID" value="NZ_CP012545.1"/>
</dbReference>
<dbReference type="Proteomes" id="UP000650616">
    <property type="component" value="Unassembled WGS sequence"/>
</dbReference>
<feature type="transmembrane region" description="Helical" evidence="1">
    <location>
        <begin position="46"/>
        <end position="63"/>
    </location>
</feature>
<keyword evidence="4" id="KW-1185">Reference proteome</keyword>
<comment type="caution">
    <text evidence="3">The sequence shown here is derived from an EMBL/GenBank/DDBJ whole genome shotgun (WGS) entry which is preliminary data.</text>
</comment>
<evidence type="ECO:0000256" key="1">
    <source>
        <dbReference type="SAM" id="Phobius"/>
    </source>
</evidence>
<feature type="transmembrane region" description="Helical" evidence="1">
    <location>
        <begin position="12"/>
        <end position="34"/>
    </location>
</feature>
<dbReference type="Proteomes" id="UP001318760">
    <property type="component" value="Unassembled WGS sequence"/>
</dbReference>
<dbReference type="PIRSF" id="PIRSF003203">
    <property type="entry name" value="AzlD"/>
    <property type="match status" value="1"/>
</dbReference>
<gene>
    <name evidence="2" type="ORF">CCAL12919_05470</name>
    <name evidence="3" type="ORF">CCAL9337_06895</name>
</gene>
<accession>A0AAW3ZT11</accession>
<feature type="transmembrane region" description="Helical" evidence="1">
    <location>
        <begin position="95"/>
        <end position="112"/>
    </location>
</feature>
<evidence type="ECO:0000313" key="2">
    <source>
        <dbReference type="EMBL" id="MBE2986581.1"/>
    </source>
</evidence>
<evidence type="ECO:0000313" key="5">
    <source>
        <dbReference type="Proteomes" id="UP001318760"/>
    </source>
</evidence>
<reference evidence="2 5" key="2">
    <citation type="submission" date="2020-10" db="EMBL/GenBank/DDBJ databases">
        <title>Campylobacter californiensis sp. nov. isolated from cattle and feral swine in California.</title>
        <authorList>
            <person name="Miller W.G."/>
        </authorList>
    </citation>
    <scope>NUCLEOTIDE SEQUENCE [LARGE SCALE GENOMIC DNA]</scope>
    <source>
        <strain evidence="2 5">RM12919</strain>
    </source>
</reference>
<keyword evidence="1" id="KW-0812">Transmembrane</keyword>
<dbReference type="EMBL" id="JADBHS010000009">
    <property type="protein sequence ID" value="MBE2986581.1"/>
    <property type="molecule type" value="Genomic_DNA"/>
</dbReference>
<dbReference type="EMBL" id="LIWG01000008">
    <property type="protein sequence ID" value="MBE3608449.1"/>
    <property type="molecule type" value="Genomic_DNA"/>
</dbReference>
<evidence type="ECO:0000313" key="4">
    <source>
        <dbReference type="Proteomes" id="UP000650616"/>
    </source>
</evidence>
<keyword evidence="1" id="KW-0472">Membrane</keyword>
<keyword evidence="1" id="KW-1133">Transmembrane helix</keyword>
<proteinExistence type="predicted"/>
<dbReference type="InterPro" id="IPR008407">
    <property type="entry name" value="Brnchd-chn_aa_trnsp_AzlD"/>
</dbReference>
<organism evidence="3 4">
    <name type="scientific">Campylobacter californiensis</name>
    <dbReference type="NCBI Taxonomy" id="1032243"/>
    <lineage>
        <taxon>Bacteria</taxon>
        <taxon>Pseudomonadati</taxon>
        <taxon>Campylobacterota</taxon>
        <taxon>Epsilonproteobacteria</taxon>
        <taxon>Campylobacterales</taxon>
        <taxon>Campylobacteraceae</taxon>
        <taxon>Campylobacter</taxon>
    </lineage>
</organism>
<reference evidence="3 4" key="1">
    <citation type="submission" date="2015-08" db="EMBL/GenBank/DDBJ databases">
        <title>Comparative genomics of the Campylobacter concisus group.</title>
        <authorList>
            <person name="Yee E."/>
            <person name="Chapman M.H."/>
            <person name="Huynh S."/>
            <person name="Bono J.L."/>
            <person name="On S.L."/>
            <person name="St Leger J."/>
            <person name="Foster G."/>
            <person name="Parker C.T."/>
            <person name="Miller W.G."/>
        </authorList>
    </citation>
    <scope>NUCLEOTIDE SEQUENCE [LARGE SCALE GENOMIC DNA]</scope>
    <source>
        <strain evidence="3 4">RM9337</strain>
    </source>
</reference>
<evidence type="ECO:0000313" key="3">
    <source>
        <dbReference type="EMBL" id="MBE3608449.1"/>
    </source>
</evidence>
<name>A0AAW3ZT11_9BACT</name>